<evidence type="ECO:0000313" key="3">
    <source>
        <dbReference type="Proteomes" id="UP001054945"/>
    </source>
</evidence>
<evidence type="ECO:0000256" key="1">
    <source>
        <dbReference type="SAM" id="MobiDB-lite"/>
    </source>
</evidence>
<dbReference type="EMBL" id="BPLR01019490">
    <property type="protein sequence ID" value="GIX68439.1"/>
    <property type="molecule type" value="Genomic_DNA"/>
</dbReference>
<keyword evidence="3" id="KW-1185">Reference proteome</keyword>
<comment type="caution">
    <text evidence="2">The sequence shown here is derived from an EMBL/GenBank/DDBJ whole genome shotgun (WGS) entry which is preliminary data.</text>
</comment>
<protein>
    <submittedName>
        <fullName evidence="2">Uncharacterized protein</fullName>
    </submittedName>
</protein>
<dbReference type="Proteomes" id="UP001054945">
    <property type="component" value="Unassembled WGS sequence"/>
</dbReference>
<accession>A0AAV4M7U9</accession>
<sequence length="67" mass="7720">MPLRNTQNRGTTTAEPSHRLMQKDSEEIKRVAIVPFCLSSLGRLREDLLQRKIKNISNNLAFKSFYG</sequence>
<gene>
    <name evidence="2" type="ORF">CEXT_122491</name>
</gene>
<dbReference type="AlphaFoldDB" id="A0AAV4M7U9"/>
<name>A0AAV4M7U9_CAEEX</name>
<evidence type="ECO:0000313" key="2">
    <source>
        <dbReference type="EMBL" id="GIX68439.1"/>
    </source>
</evidence>
<organism evidence="2 3">
    <name type="scientific">Caerostris extrusa</name>
    <name type="common">Bark spider</name>
    <name type="synonym">Caerostris bankana</name>
    <dbReference type="NCBI Taxonomy" id="172846"/>
    <lineage>
        <taxon>Eukaryota</taxon>
        <taxon>Metazoa</taxon>
        <taxon>Ecdysozoa</taxon>
        <taxon>Arthropoda</taxon>
        <taxon>Chelicerata</taxon>
        <taxon>Arachnida</taxon>
        <taxon>Araneae</taxon>
        <taxon>Araneomorphae</taxon>
        <taxon>Entelegynae</taxon>
        <taxon>Araneoidea</taxon>
        <taxon>Araneidae</taxon>
        <taxon>Caerostris</taxon>
    </lineage>
</organism>
<proteinExistence type="predicted"/>
<feature type="region of interest" description="Disordered" evidence="1">
    <location>
        <begin position="1"/>
        <end position="22"/>
    </location>
</feature>
<feature type="compositionally biased region" description="Polar residues" evidence="1">
    <location>
        <begin position="1"/>
        <end position="15"/>
    </location>
</feature>
<reference evidence="2 3" key="1">
    <citation type="submission" date="2021-06" db="EMBL/GenBank/DDBJ databases">
        <title>Caerostris extrusa draft genome.</title>
        <authorList>
            <person name="Kono N."/>
            <person name="Arakawa K."/>
        </authorList>
    </citation>
    <scope>NUCLEOTIDE SEQUENCE [LARGE SCALE GENOMIC DNA]</scope>
</reference>